<dbReference type="EMBL" id="CP036259">
    <property type="protein sequence ID" value="QDR82943.1"/>
    <property type="molecule type" value="Genomic_DNA"/>
</dbReference>
<gene>
    <name evidence="4" type="primary">betI</name>
    <name evidence="4" type="ORF">SPTER_43920</name>
</gene>
<dbReference type="InterPro" id="IPR050109">
    <property type="entry name" value="HTH-type_TetR-like_transc_reg"/>
</dbReference>
<dbReference type="SUPFAM" id="SSF48498">
    <property type="entry name" value="Tetracyclin repressor-like, C-terminal domain"/>
    <property type="match status" value="1"/>
</dbReference>
<dbReference type="PROSITE" id="PS01081">
    <property type="entry name" value="HTH_TETR_1"/>
    <property type="match status" value="1"/>
</dbReference>
<dbReference type="PANTHER" id="PTHR30328">
    <property type="entry name" value="TRANSCRIPTIONAL REPRESSOR"/>
    <property type="match status" value="1"/>
</dbReference>
<dbReference type="PANTHER" id="PTHR30328:SF54">
    <property type="entry name" value="HTH-TYPE TRANSCRIPTIONAL REPRESSOR SCO4008"/>
    <property type="match status" value="1"/>
</dbReference>
<evidence type="ECO:0000256" key="1">
    <source>
        <dbReference type="ARBA" id="ARBA00023125"/>
    </source>
</evidence>
<evidence type="ECO:0000259" key="3">
    <source>
        <dbReference type="PROSITE" id="PS50977"/>
    </source>
</evidence>
<feature type="DNA-binding region" description="H-T-H motif" evidence="2">
    <location>
        <begin position="48"/>
        <end position="67"/>
    </location>
</feature>
<dbReference type="PROSITE" id="PS50977">
    <property type="entry name" value="HTH_TETR_2"/>
    <property type="match status" value="1"/>
</dbReference>
<organism evidence="4 5">
    <name type="scientific">Sporomusa termitida</name>
    <dbReference type="NCBI Taxonomy" id="2377"/>
    <lineage>
        <taxon>Bacteria</taxon>
        <taxon>Bacillati</taxon>
        <taxon>Bacillota</taxon>
        <taxon>Negativicutes</taxon>
        <taxon>Selenomonadales</taxon>
        <taxon>Sporomusaceae</taxon>
        <taxon>Sporomusa</taxon>
    </lineage>
</organism>
<dbReference type="GO" id="GO:0003677">
    <property type="term" value="F:DNA binding"/>
    <property type="evidence" value="ECO:0007669"/>
    <property type="project" value="UniProtKB-UniRule"/>
</dbReference>
<sequence length="221" mass="24990">MKFLNKYRKFRKKVKTAKVEICTDKPTVNKIIEAALPLFATKGMASVSVKELADAAGVNIALISYYFGGKENLYAYVLEKQLSTLGDAIDIISKEDISAIMKIRQFADILVVIHKKNPYIDRLFYIEIFNPTKYFNTLVKTAAKRMHFFLSNCILDAVASGEFRADIDPQLAAMSLLRILNLSFTSQHLCKEILPARDDLAQQYMAQAVEIYLTGVTNNFK</sequence>
<dbReference type="InterPro" id="IPR009057">
    <property type="entry name" value="Homeodomain-like_sf"/>
</dbReference>
<keyword evidence="5" id="KW-1185">Reference proteome</keyword>
<proteinExistence type="predicted"/>
<name>A0A517E008_9FIRM</name>
<evidence type="ECO:0000313" key="4">
    <source>
        <dbReference type="EMBL" id="QDR82943.1"/>
    </source>
</evidence>
<dbReference type="InterPro" id="IPR036271">
    <property type="entry name" value="Tet_transcr_reg_TetR-rel_C_sf"/>
</dbReference>
<keyword evidence="1 2" id="KW-0238">DNA-binding</keyword>
<evidence type="ECO:0000256" key="2">
    <source>
        <dbReference type="PROSITE-ProRule" id="PRU00335"/>
    </source>
</evidence>
<dbReference type="SUPFAM" id="SSF46689">
    <property type="entry name" value="Homeodomain-like"/>
    <property type="match status" value="1"/>
</dbReference>
<accession>A0A517E008</accession>
<dbReference type="AlphaFoldDB" id="A0A517E008"/>
<dbReference type="InterPro" id="IPR023772">
    <property type="entry name" value="DNA-bd_HTH_TetR-type_CS"/>
</dbReference>
<evidence type="ECO:0000313" key="5">
    <source>
        <dbReference type="Proteomes" id="UP000320776"/>
    </source>
</evidence>
<dbReference type="Gene3D" id="1.10.357.10">
    <property type="entry name" value="Tetracycline Repressor, domain 2"/>
    <property type="match status" value="1"/>
</dbReference>
<dbReference type="OrthoDB" id="9789566at2"/>
<dbReference type="Proteomes" id="UP000320776">
    <property type="component" value="Chromosome"/>
</dbReference>
<dbReference type="GO" id="GO:0006355">
    <property type="term" value="P:regulation of DNA-templated transcription"/>
    <property type="evidence" value="ECO:0007669"/>
    <property type="project" value="UniProtKB-ARBA"/>
</dbReference>
<dbReference type="InterPro" id="IPR001647">
    <property type="entry name" value="HTH_TetR"/>
</dbReference>
<dbReference type="Gene3D" id="1.10.10.60">
    <property type="entry name" value="Homeodomain-like"/>
    <property type="match status" value="1"/>
</dbReference>
<dbReference type="PRINTS" id="PR00455">
    <property type="entry name" value="HTHTETR"/>
</dbReference>
<reference evidence="4 5" key="1">
    <citation type="submission" date="2019-02" db="EMBL/GenBank/DDBJ databases">
        <title>Closed genome of Sporomusa termitida DSM 4440.</title>
        <authorList>
            <person name="Poehlein A."/>
            <person name="Daniel R."/>
        </authorList>
    </citation>
    <scope>NUCLEOTIDE SEQUENCE [LARGE SCALE GENOMIC DNA]</scope>
    <source>
        <strain evidence="4 5">DSM 4440</strain>
    </source>
</reference>
<dbReference type="Pfam" id="PF00440">
    <property type="entry name" value="TetR_N"/>
    <property type="match status" value="1"/>
</dbReference>
<dbReference type="KEGG" id="sted:SPTER_43920"/>
<feature type="domain" description="HTH tetR-type" evidence="3">
    <location>
        <begin position="25"/>
        <end position="85"/>
    </location>
</feature>
<protein>
    <submittedName>
        <fullName evidence="4">HTH-type transcriptional regulator BetI</fullName>
    </submittedName>
</protein>